<dbReference type="OrthoDB" id="1409585at2"/>
<dbReference type="RefSeq" id="WP_005938853.1">
    <property type="nucleotide sequence ID" value="NZ_KB890386.1"/>
</dbReference>
<dbReference type="InterPro" id="IPR038765">
    <property type="entry name" value="Papain-like_cys_pep_sf"/>
</dbReference>
<dbReference type="PATRIC" id="fig|1121098.3.peg.1392"/>
<evidence type="ECO:0008006" key="4">
    <source>
        <dbReference type="Google" id="ProtNLM"/>
    </source>
</evidence>
<reference evidence="2 3" key="1">
    <citation type="submission" date="2013-04" db="EMBL/GenBank/DDBJ databases">
        <title>The Genome Sequence of Bacteroides massiliensis DSM 17679.</title>
        <authorList>
            <consortium name="The Broad Institute Genomics Platform"/>
            <person name="Earl A."/>
            <person name="Ward D."/>
            <person name="Feldgarden M."/>
            <person name="Gevers D."/>
            <person name="Martens E."/>
            <person name="Fenner L."/>
            <person name="Roux V."/>
            <person name="Mallet M.N."/>
            <person name="Raoult D."/>
            <person name="Walker B."/>
            <person name="Young S."/>
            <person name="Zeng Q."/>
            <person name="Gargeya S."/>
            <person name="Fitzgerald M."/>
            <person name="Haas B."/>
            <person name="Abouelleil A."/>
            <person name="Allen A.W."/>
            <person name="Alvarado L."/>
            <person name="Arachchi H.M."/>
            <person name="Berlin A.M."/>
            <person name="Chapman S.B."/>
            <person name="Gainer-Dewar J."/>
            <person name="Goldberg J."/>
            <person name="Griggs A."/>
            <person name="Gujja S."/>
            <person name="Hansen M."/>
            <person name="Howarth C."/>
            <person name="Imamovic A."/>
            <person name="Ireland A."/>
            <person name="Larimer J."/>
            <person name="McCowan C."/>
            <person name="Murphy C."/>
            <person name="Pearson M."/>
            <person name="Poon T.W."/>
            <person name="Priest M."/>
            <person name="Roberts A."/>
            <person name="Saif S."/>
            <person name="Shea T."/>
            <person name="Sisk P."/>
            <person name="Sykes S."/>
            <person name="Wortman J."/>
            <person name="Nusbaum C."/>
            <person name="Birren B."/>
        </authorList>
    </citation>
    <scope>NUCLEOTIDE SEQUENCE [LARGE SCALE GENOMIC DNA]</scope>
    <source>
        <strain evidence="3">B84634 / Timone 84634 / DSM 17679 / JCM 13223</strain>
    </source>
</reference>
<evidence type="ECO:0000313" key="3">
    <source>
        <dbReference type="Proteomes" id="UP000017831"/>
    </source>
</evidence>
<dbReference type="EMBL" id="AQHY01000017">
    <property type="protein sequence ID" value="EOA55739.1"/>
    <property type="molecule type" value="Genomic_DNA"/>
</dbReference>
<dbReference type="Pfam" id="PF07313">
    <property type="entry name" value="AmiA-like"/>
    <property type="match status" value="1"/>
</dbReference>
<dbReference type="eggNOG" id="COG0657">
    <property type="taxonomic scope" value="Bacteria"/>
</dbReference>
<accession>U6RGJ9</accession>
<protein>
    <recommendedName>
        <fullName evidence="4">Xylanase</fullName>
    </recommendedName>
</protein>
<dbReference type="Proteomes" id="UP000017831">
    <property type="component" value="Unassembled WGS sequence"/>
</dbReference>
<keyword evidence="3" id="KW-1185">Reference proteome</keyword>
<keyword evidence="1" id="KW-0732">Signal</keyword>
<evidence type="ECO:0000256" key="1">
    <source>
        <dbReference type="SAM" id="SignalP"/>
    </source>
</evidence>
<dbReference type="Gene3D" id="2.30.260.10">
    <property type="entry name" value="putative xylanase like domain"/>
    <property type="match status" value="1"/>
</dbReference>
<evidence type="ECO:0000313" key="2">
    <source>
        <dbReference type="EMBL" id="EOA55739.1"/>
    </source>
</evidence>
<name>U6RGJ9_9BACT</name>
<dbReference type="STRING" id="1121098.HMPREF1534_01371"/>
<feature type="chain" id="PRO_5004676376" description="Xylanase" evidence="1">
    <location>
        <begin position="21"/>
        <end position="276"/>
    </location>
</feature>
<dbReference type="SUPFAM" id="SSF54001">
    <property type="entry name" value="Cysteine proteinases"/>
    <property type="match status" value="1"/>
</dbReference>
<sequence>MKRTALLFFLTGMLMLPAAAQEKDSIKVEALLQKASALPGDSSRTMFFARQMLGVPYVAGTLDEGKEENLVVHLDKVDCTTFVETVLALALADKDKERNFGSFKKALQHMRYRGGVLNGYPSRLHYFSEWIKDNERKGIVKERTDEFSTLQQELHLNFMSTHPDSYRQLKDNPSLVAEIVRQEQALNGSVVTYFPKDQLSYPPYKLNIKDGDILAITTNITGLDVVHVGFVCWVGDTLHLLHASSVAKKVILDPQPMYDYSKNKRTHTGVRIISVL</sequence>
<dbReference type="InterPro" id="IPR010846">
    <property type="entry name" value="AmiA-like"/>
</dbReference>
<gene>
    <name evidence="2" type="ORF">HMPREF1534_01371</name>
</gene>
<dbReference type="Gene3D" id="1.10.3670.10">
    <property type="entry name" value="Putative xylanase like domain"/>
    <property type="match status" value="1"/>
</dbReference>
<proteinExistence type="predicted"/>
<dbReference type="HOGENOM" id="CLU_065574_0_0_10"/>
<feature type="signal peptide" evidence="1">
    <location>
        <begin position="1"/>
        <end position="20"/>
    </location>
</feature>
<organism evidence="2 3">
    <name type="scientific">Phocaeicola massiliensis B84634 = Timone 84634 = DSM 17679 = JCM 13223</name>
    <dbReference type="NCBI Taxonomy" id="1121098"/>
    <lineage>
        <taxon>Bacteria</taxon>
        <taxon>Pseudomonadati</taxon>
        <taxon>Bacteroidota</taxon>
        <taxon>Bacteroidia</taxon>
        <taxon>Bacteroidales</taxon>
        <taxon>Bacteroidaceae</taxon>
        <taxon>Phocaeicola</taxon>
    </lineage>
</organism>
<comment type="caution">
    <text evidence="2">The sequence shown here is derived from an EMBL/GenBank/DDBJ whole genome shotgun (WGS) entry which is preliminary data.</text>
</comment>
<dbReference type="AlphaFoldDB" id="U6RGJ9"/>
<dbReference type="GeneID" id="60062627"/>